<keyword evidence="2" id="KW-1185">Reference proteome</keyword>
<gene>
    <name evidence="1" type="ORF">HINF_LOCUS4988</name>
</gene>
<name>A0ABP1GSL0_9EUKA</name>
<protein>
    <submittedName>
        <fullName evidence="1">Hypothetical_protein</fullName>
    </submittedName>
</protein>
<comment type="caution">
    <text evidence="1">The sequence shown here is derived from an EMBL/GenBank/DDBJ whole genome shotgun (WGS) entry which is preliminary data.</text>
</comment>
<dbReference type="Proteomes" id="UP001642409">
    <property type="component" value="Unassembled WGS sequence"/>
</dbReference>
<reference evidence="1 2" key="1">
    <citation type="submission" date="2024-07" db="EMBL/GenBank/DDBJ databases">
        <authorList>
            <person name="Akdeniz Z."/>
        </authorList>
    </citation>
    <scope>NUCLEOTIDE SEQUENCE [LARGE SCALE GENOMIC DNA]</scope>
</reference>
<proteinExistence type="predicted"/>
<accession>A0ABP1GSL0</accession>
<dbReference type="EMBL" id="CAXDID020000009">
    <property type="protein sequence ID" value="CAL5978841.1"/>
    <property type="molecule type" value="Genomic_DNA"/>
</dbReference>
<evidence type="ECO:0000313" key="2">
    <source>
        <dbReference type="Proteomes" id="UP001642409"/>
    </source>
</evidence>
<organism evidence="1 2">
    <name type="scientific">Hexamita inflata</name>
    <dbReference type="NCBI Taxonomy" id="28002"/>
    <lineage>
        <taxon>Eukaryota</taxon>
        <taxon>Metamonada</taxon>
        <taxon>Diplomonadida</taxon>
        <taxon>Hexamitidae</taxon>
        <taxon>Hexamitinae</taxon>
        <taxon>Hexamita</taxon>
    </lineage>
</organism>
<evidence type="ECO:0000313" key="1">
    <source>
        <dbReference type="EMBL" id="CAL5978841.1"/>
    </source>
</evidence>
<sequence>MKNYQPQNYQILTKSAQPKKFSYLKYNYYNYTKSYYRYILHGCCALSSQSVKINELKTGLQMAVCKTNYRSTNYRIYVLKQELLTIIAITSEVMCFTQVNRSHWGWFFVRICVPQKYCVRKVCVSCTLAYIVRYVQK</sequence>